<organism evidence="4">
    <name type="scientific">Uncultured Desulfatiglans sp</name>
    <dbReference type="NCBI Taxonomy" id="1748965"/>
    <lineage>
        <taxon>Bacteria</taxon>
        <taxon>Pseudomonadati</taxon>
        <taxon>Thermodesulfobacteriota</taxon>
        <taxon>Desulfobacteria</taxon>
        <taxon>Desulfatiglandales</taxon>
        <taxon>Desulfatiglandaceae</taxon>
        <taxon>Desulfatiglans</taxon>
        <taxon>environmental samples</taxon>
    </lineage>
</organism>
<protein>
    <submittedName>
        <fullName evidence="4">7TM receptor with intracellular HD hydrolase</fullName>
    </submittedName>
</protein>
<keyword evidence="4" id="KW-0675">Receptor</keyword>
<feature type="domain" description="HD/PDEase" evidence="3">
    <location>
        <begin position="576"/>
        <end position="738"/>
    </location>
</feature>
<dbReference type="InterPro" id="IPR011621">
    <property type="entry name" value="Metal-dep_PHydrolase_7TM_intra"/>
</dbReference>
<keyword evidence="4" id="KW-0378">Hydrolase</keyword>
<feature type="region of interest" description="Disordered" evidence="1">
    <location>
        <begin position="146"/>
        <end position="167"/>
    </location>
</feature>
<feature type="compositionally biased region" description="Basic and acidic residues" evidence="1">
    <location>
        <begin position="146"/>
        <end position="160"/>
    </location>
</feature>
<dbReference type="InterPro" id="IPR003607">
    <property type="entry name" value="HD/PDEase_dom"/>
</dbReference>
<keyword evidence="2" id="KW-0812">Transmembrane</keyword>
<dbReference type="Pfam" id="PF07697">
    <property type="entry name" value="7TMR-HDED"/>
    <property type="match status" value="1"/>
</dbReference>
<dbReference type="InterPro" id="IPR006674">
    <property type="entry name" value="HD_domain"/>
</dbReference>
<feature type="transmembrane region" description="Helical" evidence="2">
    <location>
        <begin position="496"/>
        <end position="518"/>
    </location>
</feature>
<evidence type="ECO:0000313" key="4">
    <source>
        <dbReference type="EMBL" id="VBB44134.1"/>
    </source>
</evidence>
<evidence type="ECO:0000256" key="1">
    <source>
        <dbReference type="SAM" id="MobiDB-lite"/>
    </source>
</evidence>
<dbReference type="CDD" id="cd00077">
    <property type="entry name" value="HDc"/>
    <property type="match status" value="1"/>
</dbReference>
<dbReference type="InterPro" id="IPR006675">
    <property type="entry name" value="HDIG_dom"/>
</dbReference>
<dbReference type="NCBIfam" id="TIGR00277">
    <property type="entry name" value="HDIG"/>
    <property type="match status" value="1"/>
</dbReference>
<dbReference type="Gene3D" id="1.10.3210.10">
    <property type="entry name" value="Hypothetical protein af1432"/>
    <property type="match status" value="1"/>
</dbReference>
<keyword evidence="2" id="KW-1133">Transmembrane helix</keyword>
<feature type="transmembrane region" description="Helical" evidence="2">
    <location>
        <begin position="446"/>
        <end position="462"/>
    </location>
</feature>
<feature type="transmembrane region" description="Helical" evidence="2">
    <location>
        <begin position="357"/>
        <end position="377"/>
    </location>
</feature>
<sequence length="860" mass="94985">MKILNLRTGKDAAVKQRSKPPARRREKPSGARWLPRFFKDPESQRWMILIGLSCVVALLIYPSGFSRTVEYKVGDVAERDVKASRDFLVENELLTAKNRQEAEKAVLSVYDFDRSGGNLVQRVNEAFRAGREYVAAVKAGAEARKKAEEEAAAGEAEKAPPAEPESEALNEAALRDGFFELLELPVDEAVFRTLTAAGFPEEAEKWVVELIRPVIERGVVSNKSMLMSQSEKGILLHDIQTGKETEVNDLTTFYSLESARQTILSRRDELRKAMLPSALVNLCLDMAAAVVKPNLTFNKRETELRVDEARKAVKPFYYVVKKGEMLVREGERVTEEHVRKLAEQNKRLSREGGLGRIPAIALLFMLLLSGMYMTGLIRRRIPTSETRDLLFNALVILTMFLLLLAADIVSQEVARGFHFFSPRALLYAAPVASGAMLVSVFMGMRVAASFSVVAAVLASMAVGGQAAFFIYFFVSALVGAYGVTHCRERGVLIRSGLKVSLVNVLMAGAIEAIVGSFYSVETLIAAAAAFVGGVLAGVVTTGLLPLIEMSFGYTTDIKLLELSNLDQPLLKELMVQAPGTYHHSVIVSNMVEAAAPAVGANPLLAKVAAYYHDIGKARKPLYFIENQMGCENRHERLAPSMSALILISHVKDGVDLARRYKLGKEITDIIMQHHGTSLIHFFFEKAKEQAEKKGLKAQQVKEEDFRYPGPRPQTKEAGLVMLADIVEAASKTLVDPTGARIQGLVQKMINKAFSDGQLDECELTLKDLHEIAKSFNKTLSGIFHHRIEYPDAAKAAPQRLREKAAQSAESSERRTVPMERATDGKWAVNGHTDTVPEADQRSRRPEDQKETGESLKRLGL</sequence>
<dbReference type="GO" id="GO:0016787">
    <property type="term" value="F:hydrolase activity"/>
    <property type="evidence" value="ECO:0007669"/>
    <property type="project" value="UniProtKB-KW"/>
</dbReference>
<feature type="transmembrane region" description="Helical" evidence="2">
    <location>
        <begin position="424"/>
        <end position="441"/>
    </location>
</feature>
<evidence type="ECO:0000256" key="2">
    <source>
        <dbReference type="SAM" id="Phobius"/>
    </source>
</evidence>
<dbReference type="SMART" id="SM00471">
    <property type="entry name" value="HDc"/>
    <property type="match status" value="1"/>
</dbReference>
<feature type="compositionally biased region" description="Basic and acidic residues" evidence="1">
    <location>
        <begin position="838"/>
        <end position="860"/>
    </location>
</feature>
<dbReference type="Pfam" id="PF01966">
    <property type="entry name" value="HD"/>
    <property type="match status" value="1"/>
</dbReference>
<feature type="region of interest" description="Disordered" evidence="1">
    <location>
        <begin position="795"/>
        <end position="860"/>
    </location>
</feature>
<dbReference type="PANTHER" id="PTHR36442">
    <property type="entry name" value="CYCLIC-DI-AMP PHOSPHODIESTERASE PGPH"/>
    <property type="match status" value="1"/>
</dbReference>
<evidence type="ECO:0000259" key="3">
    <source>
        <dbReference type="SMART" id="SM00471"/>
    </source>
</evidence>
<dbReference type="SUPFAM" id="SSF109604">
    <property type="entry name" value="HD-domain/PDEase-like"/>
    <property type="match status" value="1"/>
</dbReference>
<proteinExistence type="predicted"/>
<dbReference type="InterPro" id="IPR052722">
    <property type="entry name" value="PgpH_phosphodiesterase"/>
</dbReference>
<reference evidence="4" key="1">
    <citation type="submission" date="2018-07" db="EMBL/GenBank/DDBJ databases">
        <authorList>
            <consortium name="Genoscope - CEA"/>
            <person name="William W."/>
        </authorList>
    </citation>
    <scope>NUCLEOTIDE SEQUENCE</scope>
    <source>
        <strain evidence="4">IK1</strain>
    </source>
</reference>
<gene>
    <name evidence="4" type="ORF">TRIP_B330306</name>
</gene>
<feature type="compositionally biased region" description="Basic and acidic residues" evidence="1">
    <location>
        <begin position="799"/>
        <end position="823"/>
    </location>
</feature>
<dbReference type="PANTHER" id="PTHR36442:SF1">
    <property type="entry name" value="CYCLIC-DI-AMP PHOSPHODIESTERASE PGPH"/>
    <property type="match status" value="1"/>
</dbReference>
<feature type="transmembrane region" description="Helical" evidence="2">
    <location>
        <begin position="389"/>
        <end position="409"/>
    </location>
</feature>
<feature type="transmembrane region" description="Helical" evidence="2">
    <location>
        <begin position="524"/>
        <end position="547"/>
    </location>
</feature>
<dbReference type="EMBL" id="UPXX01000027">
    <property type="protein sequence ID" value="VBB44134.1"/>
    <property type="molecule type" value="Genomic_DNA"/>
</dbReference>
<dbReference type="AlphaFoldDB" id="A0A653A830"/>
<name>A0A653A830_UNCDX</name>
<accession>A0A653A830</accession>
<dbReference type="Pfam" id="PF07698">
    <property type="entry name" value="7TM-7TMR_HD"/>
    <property type="match status" value="1"/>
</dbReference>
<keyword evidence="2" id="KW-0472">Membrane</keyword>
<feature type="transmembrane region" description="Helical" evidence="2">
    <location>
        <begin position="43"/>
        <end position="61"/>
    </location>
</feature>
<dbReference type="InterPro" id="IPR011624">
    <property type="entry name" value="Metal-dep_PHydrolase_7TM_extra"/>
</dbReference>